<dbReference type="HOGENOM" id="CLU_2494872_0_0_9"/>
<name>C2KXR2_9FIRM</name>
<organism evidence="1 2">
    <name type="scientific">Oribacterium sinus F0268</name>
    <dbReference type="NCBI Taxonomy" id="585501"/>
    <lineage>
        <taxon>Bacteria</taxon>
        <taxon>Bacillati</taxon>
        <taxon>Bacillota</taxon>
        <taxon>Clostridia</taxon>
        <taxon>Lachnospirales</taxon>
        <taxon>Lachnospiraceae</taxon>
        <taxon>Oribacterium</taxon>
    </lineage>
</organism>
<comment type="caution">
    <text evidence="1">The sequence shown here is derived from an EMBL/GenBank/DDBJ whole genome shotgun (WGS) entry which is preliminary data.</text>
</comment>
<keyword evidence="2" id="KW-1185">Reference proteome</keyword>
<dbReference type="InParanoid" id="C2KXR2"/>
<evidence type="ECO:0000313" key="1">
    <source>
        <dbReference type="EMBL" id="EEJ51457.1"/>
    </source>
</evidence>
<accession>C2KXR2</accession>
<dbReference type="STRING" id="585501.HMPREF6123_1281"/>
<proteinExistence type="predicted"/>
<dbReference type="AlphaFoldDB" id="C2KXR2"/>
<gene>
    <name evidence="1" type="ORF">HMPREF6123_1281</name>
</gene>
<dbReference type="Proteomes" id="UP000004121">
    <property type="component" value="Unassembled WGS sequence"/>
</dbReference>
<dbReference type="EMBL" id="ACKX01000124">
    <property type="protein sequence ID" value="EEJ51457.1"/>
    <property type="molecule type" value="Genomic_DNA"/>
</dbReference>
<reference evidence="1 2" key="1">
    <citation type="submission" date="2009-04" db="EMBL/GenBank/DDBJ databases">
        <authorList>
            <person name="Qin X."/>
            <person name="Bachman B."/>
            <person name="Battles P."/>
            <person name="Bell A."/>
            <person name="Bess C."/>
            <person name="Bickham C."/>
            <person name="Chaboub L."/>
            <person name="Chen D."/>
            <person name="Coyle M."/>
            <person name="Deiros D.R."/>
            <person name="Dinh H."/>
            <person name="Forbes L."/>
            <person name="Fowler G."/>
            <person name="Francisco L."/>
            <person name="Fu Q."/>
            <person name="Gubbala S."/>
            <person name="Hale W."/>
            <person name="Han Y."/>
            <person name="Hemphill L."/>
            <person name="Highlander S.K."/>
            <person name="Hirani K."/>
            <person name="Hogues M."/>
            <person name="Jackson L."/>
            <person name="Jakkamsetti A."/>
            <person name="Javaid M."/>
            <person name="Jiang H."/>
            <person name="Korchina V."/>
            <person name="Kovar C."/>
            <person name="Lara F."/>
            <person name="Lee S."/>
            <person name="Mata R."/>
            <person name="Mathew T."/>
            <person name="Moen C."/>
            <person name="Morales K."/>
            <person name="Munidasa M."/>
            <person name="Nazareth L."/>
            <person name="Ngo R."/>
            <person name="Nguyen L."/>
            <person name="Okwuonu G."/>
            <person name="Ongeri F."/>
            <person name="Patil S."/>
            <person name="Petrosino J."/>
            <person name="Pham C."/>
            <person name="Pham P."/>
            <person name="Pu L.-L."/>
            <person name="Puazo M."/>
            <person name="Raj R."/>
            <person name="Reid J."/>
            <person name="Rouhana J."/>
            <person name="Saada N."/>
            <person name="Shang Y."/>
            <person name="Simmons D."/>
            <person name="Thornton R."/>
            <person name="Warren J."/>
            <person name="Weissenberger G."/>
            <person name="Zhang J."/>
            <person name="Zhang L."/>
            <person name="Zhou C."/>
            <person name="Zhu D."/>
            <person name="Muzny D."/>
            <person name="Worley K."/>
            <person name="Gibbs R."/>
        </authorList>
    </citation>
    <scope>NUCLEOTIDE SEQUENCE [LARGE SCALE GENOMIC DNA]</scope>
    <source>
        <strain evidence="1 2">F0268</strain>
    </source>
</reference>
<evidence type="ECO:0000313" key="2">
    <source>
        <dbReference type="Proteomes" id="UP000004121"/>
    </source>
</evidence>
<sequence length="86" mass="9985">MRDARMQYGAVFGTRSRYARLRSEGLYPSKAFAPMQYGHEIGHAPANFALTEQWFMLTTAHFALQSNFQRKLVYVQGVLFRRKVLP</sequence>
<protein>
    <submittedName>
        <fullName evidence="1">Uncharacterized protein</fullName>
    </submittedName>
</protein>